<proteinExistence type="predicted"/>
<dbReference type="Gene3D" id="3.40.33.10">
    <property type="entry name" value="CAP"/>
    <property type="match status" value="1"/>
</dbReference>
<keyword evidence="4" id="KW-1185">Reference proteome</keyword>
<dbReference type="Proteomes" id="UP000838878">
    <property type="component" value="Chromosome 2"/>
</dbReference>
<feature type="non-terminal residue" evidence="3">
    <location>
        <position position="641"/>
    </location>
</feature>
<name>A0A8J9VK81_9NEOP</name>
<dbReference type="AlphaFoldDB" id="A0A8J9VK81"/>
<evidence type="ECO:0000256" key="1">
    <source>
        <dbReference type="ARBA" id="ARBA00004613"/>
    </source>
</evidence>
<dbReference type="InterPro" id="IPR035940">
    <property type="entry name" value="CAP_sf"/>
</dbReference>
<protein>
    <submittedName>
        <fullName evidence="3">Uncharacterized protein</fullName>
    </submittedName>
</protein>
<gene>
    <name evidence="3" type="ORF">BINO364_LOCUS7202</name>
</gene>
<dbReference type="OrthoDB" id="7174251at2759"/>
<evidence type="ECO:0000256" key="2">
    <source>
        <dbReference type="ARBA" id="ARBA00022525"/>
    </source>
</evidence>
<evidence type="ECO:0000313" key="4">
    <source>
        <dbReference type="Proteomes" id="UP000838878"/>
    </source>
</evidence>
<organism evidence="3 4">
    <name type="scientific">Brenthis ino</name>
    <name type="common">lesser marbled fritillary</name>
    <dbReference type="NCBI Taxonomy" id="405034"/>
    <lineage>
        <taxon>Eukaryota</taxon>
        <taxon>Metazoa</taxon>
        <taxon>Ecdysozoa</taxon>
        <taxon>Arthropoda</taxon>
        <taxon>Hexapoda</taxon>
        <taxon>Insecta</taxon>
        <taxon>Pterygota</taxon>
        <taxon>Neoptera</taxon>
        <taxon>Endopterygota</taxon>
        <taxon>Lepidoptera</taxon>
        <taxon>Glossata</taxon>
        <taxon>Ditrysia</taxon>
        <taxon>Papilionoidea</taxon>
        <taxon>Nymphalidae</taxon>
        <taxon>Heliconiinae</taxon>
        <taxon>Argynnini</taxon>
        <taxon>Brenthis</taxon>
    </lineage>
</organism>
<dbReference type="SUPFAM" id="SSF55797">
    <property type="entry name" value="PR-1-like"/>
    <property type="match status" value="1"/>
</dbReference>
<evidence type="ECO:0000313" key="3">
    <source>
        <dbReference type="EMBL" id="CAH0721060.1"/>
    </source>
</evidence>
<reference evidence="3" key="1">
    <citation type="submission" date="2021-12" db="EMBL/GenBank/DDBJ databases">
        <authorList>
            <person name="Martin H S."/>
        </authorList>
    </citation>
    <scope>NUCLEOTIDE SEQUENCE</scope>
</reference>
<accession>A0A8J9VK81</accession>
<sequence length="641" mass="75130">MRTIDQKTRDMKITQIILVIQLICQITKCSRVIDLHSQKGIHIGDYCPKIGVCEEGTHVICLYYDPEWDEELATFAQLWANQCILKNDMCHATKNFPEPGQTLGLIRFTIKDWKPINSPDFSNSTTLTPDKVKYAILSVLEAWYDLKSYITADNIKQLDNRVRKGTSVYTTDPPTKPGYTVRCGCPLGYDEDDDCLCYRSGRSLANNYSCRDNERCKPAVVVLPIFKVEEAPVPTFGNNVTRLSDTTNEIFDRYDMVHKRTLNDYSNLFNNLQSMDHNSDKINRRFPLDVSSRHFGLKSRPQDIDHNSIHYHMNSIQNQKYSSKRSIFSKPAIFELPMRRTKNILNQNTKKCKKGAYKKDVAPRKDFTEVKKLVSKYLENKRVSFDVERVTKNDINAVYNYSNSTNSTITEVHNSHTDTKLMKLLDKLELEVRNTDFNKNNKELFDSKIRKIYGSLIGRTDAFEHKDNIGNGFNDTDIVKKYDEILKSNPLYRNQEEFELNDRENYFNIGPSQIFRKESYRNTDDINDTETENNFNVERKLKKNSNNFVREDFRDSNYNYGNDYNFALGSDRRRFYENKLKSLQRKINYIKRNGYKHGVSEDRRLRPVRPTKATNEFPYEKPKEPINTFYMPDRARFLHGF</sequence>
<keyword evidence="2" id="KW-0964">Secreted</keyword>
<dbReference type="EMBL" id="OV170222">
    <property type="protein sequence ID" value="CAH0721060.1"/>
    <property type="molecule type" value="Genomic_DNA"/>
</dbReference>
<comment type="subcellular location">
    <subcellularLocation>
        <location evidence="1">Secreted</location>
    </subcellularLocation>
</comment>